<gene>
    <name evidence="2" type="ORF">BA062_10815</name>
</gene>
<dbReference type="GO" id="GO:0004672">
    <property type="term" value="F:protein kinase activity"/>
    <property type="evidence" value="ECO:0007669"/>
    <property type="project" value="InterPro"/>
</dbReference>
<accession>A0A318LR94</accession>
<dbReference type="Gene3D" id="1.10.510.10">
    <property type="entry name" value="Transferase(Phosphotransferase) domain 1"/>
    <property type="match status" value="1"/>
</dbReference>
<protein>
    <recommendedName>
        <fullName evidence="1">Protein kinase domain-containing protein</fullName>
    </recommendedName>
</protein>
<sequence>MVTSRAAGHKAVKTALSRLDDRRLAELVGQARPLGSGIGGTSALLDVEGVRVFVKRVPLTDLERLPGRLGSTANVFGLPVCYQYGIGSAGFGAWRELAAHVLTTDWVLGGHSPSFPLLHQWRVLPRTATTEPGPGEPAELERAVAFWDGSPAVRARLEAVANASADVVLFLEYVPWSLHDWLAAQVALGDEAVEAACALVGRELGAAVSAMGAGGLHHFDVHFRNVLTDGEHLYVGDFGLAVSPRFALSREELGFLAANATHDRHYAAAQWVNWLVTALCRPPERNEFIRYCAEGGDPGYLVPSAAAAIRRHARETVVVNDFYRRLYLESRGTPYPAELLS</sequence>
<dbReference type="InterPro" id="IPR000719">
    <property type="entry name" value="Prot_kinase_dom"/>
</dbReference>
<name>A0A318LR94_9PSEU</name>
<evidence type="ECO:0000259" key="1">
    <source>
        <dbReference type="PROSITE" id="PS50011"/>
    </source>
</evidence>
<dbReference type="Proteomes" id="UP000247892">
    <property type="component" value="Unassembled WGS sequence"/>
</dbReference>
<dbReference type="AlphaFoldDB" id="A0A318LR94"/>
<comment type="caution">
    <text evidence="2">The sequence shown here is derived from an EMBL/GenBank/DDBJ whole genome shotgun (WGS) entry which is preliminary data.</text>
</comment>
<reference evidence="2 3" key="1">
    <citation type="submission" date="2016-07" db="EMBL/GenBank/DDBJ databases">
        <title>Draft genome sequence of Prauserella sp. YIM 121212, isolated from alkaline soil.</title>
        <authorList>
            <person name="Ruckert C."/>
            <person name="Albersmeier A."/>
            <person name="Jiang C.-L."/>
            <person name="Jiang Y."/>
            <person name="Kalinowski J."/>
            <person name="Schneider O."/>
            <person name="Winkler A."/>
            <person name="Zotchev S.B."/>
        </authorList>
    </citation>
    <scope>NUCLEOTIDE SEQUENCE [LARGE SCALE GENOMIC DNA]</scope>
    <source>
        <strain evidence="2 3">YIM 121212</strain>
    </source>
</reference>
<evidence type="ECO:0000313" key="3">
    <source>
        <dbReference type="Proteomes" id="UP000247892"/>
    </source>
</evidence>
<keyword evidence="3" id="KW-1185">Reference proteome</keyword>
<feature type="domain" description="Protein kinase" evidence="1">
    <location>
        <begin position="28"/>
        <end position="341"/>
    </location>
</feature>
<proteinExistence type="predicted"/>
<dbReference type="GO" id="GO:0005524">
    <property type="term" value="F:ATP binding"/>
    <property type="evidence" value="ECO:0007669"/>
    <property type="project" value="InterPro"/>
</dbReference>
<dbReference type="SUPFAM" id="SSF56112">
    <property type="entry name" value="Protein kinase-like (PK-like)"/>
    <property type="match status" value="1"/>
</dbReference>
<evidence type="ECO:0000313" key="2">
    <source>
        <dbReference type="EMBL" id="PXY36901.1"/>
    </source>
</evidence>
<dbReference type="InterPro" id="IPR011009">
    <property type="entry name" value="Kinase-like_dom_sf"/>
</dbReference>
<organism evidence="2 3">
    <name type="scientific">Prauserella flavalba</name>
    <dbReference type="NCBI Taxonomy" id="1477506"/>
    <lineage>
        <taxon>Bacteria</taxon>
        <taxon>Bacillati</taxon>
        <taxon>Actinomycetota</taxon>
        <taxon>Actinomycetes</taxon>
        <taxon>Pseudonocardiales</taxon>
        <taxon>Pseudonocardiaceae</taxon>
        <taxon>Prauserella</taxon>
    </lineage>
</organism>
<dbReference type="PROSITE" id="PS50011">
    <property type="entry name" value="PROTEIN_KINASE_DOM"/>
    <property type="match status" value="1"/>
</dbReference>
<dbReference type="OrthoDB" id="4516319at2"/>
<dbReference type="EMBL" id="MASU01000005">
    <property type="protein sequence ID" value="PXY36901.1"/>
    <property type="molecule type" value="Genomic_DNA"/>
</dbReference>